<evidence type="ECO:0000313" key="6">
    <source>
        <dbReference type="Proteomes" id="UP000274448"/>
    </source>
</evidence>
<dbReference type="EMBL" id="KM982403">
    <property type="protein sequence ID" value="AKI81594.1"/>
    <property type="molecule type" value="Genomic_DNA"/>
</dbReference>
<protein>
    <submittedName>
        <fullName evidence="1">Uncharacterized protein</fullName>
    </submittedName>
</protein>
<evidence type="ECO:0000313" key="2">
    <source>
        <dbReference type="EMBL" id="AKI79705.1"/>
    </source>
</evidence>
<evidence type="ECO:0000313" key="4">
    <source>
        <dbReference type="Proteomes" id="UP000201519"/>
    </source>
</evidence>
<evidence type="ECO:0000313" key="5">
    <source>
        <dbReference type="Proteomes" id="UP000241474"/>
    </source>
</evidence>
<reference evidence="1 4" key="1">
    <citation type="journal article" date="2011" name="Virol. J.">
        <title>Breaking the 1000-gene barrier for Mimivirus using ultra-deep genome and transcriptome sequencing.</title>
        <authorList>
            <person name="Legendre M."/>
            <person name="Santini S."/>
            <person name="Rico A."/>
            <person name="Abergel C."/>
            <person name="Claverie J.M."/>
        </authorList>
    </citation>
    <scope>NUCLEOTIDE SEQUENCE [LARGE SCALE GENOMIC DNA]</scope>
</reference>
<dbReference type="Proteomes" id="UP000274448">
    <property type="component" value="Segment"/>
</dbReference>
<dbReference type="RefSeq" id="YP_003986489.1">
    <property type="nucleotide sequence ID" value="NC_014649.1"/>
</dbReference>
<reference evidence="5 6" key="2">
    <citation type="submission" date="2014-10" db="EMBL/GenBank/DDBJ databases">
        <title>Pan-genome analysis of Brazilian lineage A amoebal mimiviruses.</title>
        <authorList>
            <person name="Assis F.L."/>
            <person name="Abrahao J.S."/>
            <person name="Kroon E.G."/>
            <person name="Dornas F.P."/>
            <person name="Andrade K.R."/>
            <person name="Borato P.V.M."/>
            <person name="Pilotto M.R."/>
            <person name="Benamar S."/>
            <person name="LaScola B."/>
            <person name="Colson P."/>
        </authorList>
    </citation>
    <scope>NUCLEOTIDE SEQUENCE [LARGE SCALE GENOMIC DNA]</scope>
    <source>
        <strain evidence="3 6">Amazonia</strain>
        <strain evidence="2 5">Oyster</strain>
    </source>
</reference>
<keyword evidence="4" id="KW-1185">Reference proteome</keyword>
<dbReference type="GeneID" id="9924587"/>
<accession>E3VXH5</accession>
<dbReference type="KEGG" id="vg:9924587"/>
<evidence type="ECO:0000313" key="1">
    <source>
        <dbReference type="EMBL" id="ADO18479.1"/>
    </source>
</evidence>
<dbReference type="Proteomes" id="UP000201519">
    <property type="component" value="Segment"/>
</dbReference>
<dbReference type="EMBL" id="HQ336222">
    <property type="protein sequence ID" value="ADO18479.1"/>
    <property type="molecule type" value="Genomic_DNA"/>
</dbReference>
<gene>
    <name evidence="1" type="primary">R13</name>
</gene>
<evidence type="ECO:0000313" key="3">
    <source>
        <dbReference type="EMBL" id="AKI81594.1"/>
    </source>
</evidence>
<proteinExistence type="predicted"/>
<accession>A0A0G2Y1X2</accession>
<sequence>MEYLNLYKHLKKFIDSENEIIIDISENYPGLRFDINNKSGINLMIALADLSYVINHANQLKYANLLSQFRYNLFLDLKFLNNELKCNEFIDNIINQIPNNIQDYLLEFKNKNYSTDELSYIDNCDLKLKLMKKSFDEIASLSTHSQSVIELYCRIIYNDPSSFDFSVNGITLPNLKKFSNDFL</sequence>
<name>A0A0G2Y1X2_MIMIV</name>
<organism evidence="1 4">
    <name type="scientific">Acanthamoeba polyphaga mimivirus</name>
    <name type="common">APMV</name>
    <dbReference type="NCBI Taxonomy" id="212035"/>
    <lineage>
        <taxon>Viruses</taxon>
        <taxon>Varidnaviria</taxon>
        <taxon>Bamfordvirae</taxon>
        <taxon>Nucleocytoviricota</taxon>
        <taxon>Megaviricetes</taxon>
        <taxon>Imitervirales</taxon>
        <taxon>Mimiviridae</taxon>
        <taxon>Megamimivirinae</taxon>
        <taxon>Mimivirus</taxon>
        <taxon>Mimivirus bradfordmassiliense</taxon>
    </lineage>
</organism>
<organismHost>
    <name type="scientific">Acanthamoeba polyphaga</name>
    <name type="common">Amoeba</name>
    <dbReference type="NCBI Taxonomy" id="5757"/>
</organismHost>
<dbReference type="EMBL" id="KM982401">
    <property type="protein sequence ID" value="AKI79705.1"/>
    <property type="molecule type" value="Genomic_DNA"/>
</dbReference>
<dbReference type="Proteomes" id="UP000241474">
    <property type="component" value="Segment"/>
</dbReference>